<evidence type="ECO:0000313" key="2">
    <source>
        <dbReference type="Proteomes" id="UP000441557"/>
    </source>
</evidence>
<dbReference type="RefSeq" id="WP_153706746.1">
    <property type="nucleotide sequence ID" value="NZ_CP102425.1"/>
</dbReference>
<dbReference type="EMBL" id="WJMZ01000014">
    <property type="protein sequence ID" value="MRG84591.1"/>
    <property type="molecule type" value="Genomic_DNA"/>
</dbReference>
<dbReference type="Proteomes" id="UP000441557">
    <property type="component" value="Unassembled WGS sequence"/>
</dbReference>
<protein>
    <submittedName>
        <fullName evidence="1">Uncharacterized protein</fullName>
    </submittedName>
</protein>
<evidence type="ECO:0000313" key="1">
    <source>
        <dbReference type="EMBL" id="MRG84591.1"/>
    </source>
</evidence>
<organism evidence="1 2">
    <name type="scientific">Limosilactobacillus reuteri</name>
    <name type="common">Lactobacillus reuteri</name>
    <dbReference type="NCBI Taxonomy" id="1598"/>
    <lineage>
        <taxon>Bacteria</taxon>
        <taxon>Bacillati</taxon>
        <taxon>Bacillota</taxon>
        <taxon>Bacilli</taxon>
        <taxon>Lactobacillales</taxon>
        <taxon>Lactobacillaceae</taxon>
        <taxon>Limosilactobacillus</taxon>
    </lineage>
</organism>
<sequence length="66" mass="7987">MIYFDSPIRRLWVAYYKYSQPLNWDYQETGFNIAPWEVFTVHQFTGSDMDRNMVNTTKEGWLKKDG</sequence>
<gene>
    <name evidence="1" type="ORF">GIX80_09410</name>
</gene>
<reference evidence="1 2" key="1">
    <citation type="submission" date="2019-11" db="EMBL/GenBank/DDBJ databases">
        <title>Draft genome sequence of 12 host-associated Lactobacillus reuteri rodent strains.</title>
        <authorList>
            <person name="Zhang S."/>
            <person name="Ozcam M."/>
            <person name="Van Pijkeren J.P."/>
        </authorList>
    </citation>
    <scope>NUCLEOTIDE SEQUENCE [LARGE SCALE GENOMIC DNA]</scope>
    <source>
        <strain evidence="1 2">L1604-1</strain>
    </source>
</reference>
<dbReference type="AlphaFoldDB" id="A0AB36AFI3"/>
<comment type="caution">
    <text evidence="1">The sequence shown here is derived from an EMBL/GenBank/DDBJ whole genome shotgun (WGS) entry which is preliminary data.</text>
</comment>
<name>A0AB36AFI3_LIMRT</name>
<accession>A0AB36AFI3</accession>
<proteinExistence type="predicted"/>